<gene>
    <name evidence="2" type="ORF">CITCOLO1_LOCUS3521</name>
</gene>
<proteinExistence type="predicted"/>
<keyword evidence="3" id="KW-1185">Reference proteome</keyword>
<reference evidence="2 3" key="1">
    <citation type="submission" date="2024-03" db="EMBL/GenBank/DDBJ databases">
        <authorList>
            <person name="Gkanogiannis A."/>
            <person name="Becerra Lopez-Lavalle L."/>
        </authorList>
    </citation>
    <scope>NUCLEOTIDE SEQUENCE [LARGE SCALE GENOMIC DNA]</scope>
</reference>
<accession>A0ABP0XUL1</accession>
<evidence type="ECO:0000313" key="2">
    <source>
        <dbReference type="EMBL" id="CAK9311851.1"/>
    </source>
</evidence>
<protein>
    <submittedName>
        <fullName evidence="2">Uncharacterized protein</fullName>
    </submittedName>
</protein>
<sequence length="161" mass="17595">MHESKVAISNQKKSVSARCVVENVENLEKDVVNNLNVSGIDCVNKPSSETCGVEASKTHVGVKSYKHSSVRSEEEISDEFVNQVLFEFVAFVINDIDKNLEVGLGSSSRAFEKTANVIPEVQMEVSTLENVALPQDNTGRQKNVEDDAPTSPVFHKSGDDV</sequence>
<dbReference type="Proteomes" id="UP001642487">
    <property type="component" value="Chromosome 10"/>
</dbReference>
<evidence type="ECO:0000313" key="3">
    <source>
        <dbReference type="Proteomes" id="UP001642487"/>
    </source>
</evidence>
<evidence type="ECO:0000256" key="1">
    <source>
        <dbReference type="SAM" id="MobiDB-lite"/>
    </source>
</evidence>
<organism evidence="2 3">
    <name type="scientific">Citrullus colocynthis</name>
    <name type="common">colocynth</name>
    <dbReference type="NCBI Taxonomy" id="252529"/>
    <lineage>
        <taxon>Eukaryota</taxon>
        <taxon>Viridiplantae</taxon>
        <taxon>Streptophyta</taxon>
        <taxon>Embryophyta</taxon>
        <taxon>Tracheophyta</taxon>
        <taxon>Spermatophyta</taxon>
        <taxon>Magnoliopsida</taxon>
        <taxon>eudicotyledons</taxon>
        <taxon>Gunneridae</taxon>
        <taxon>Pentapetalae</taxon>
        <taxon>rosids</taxon>
        <taxon>fabids</taxon>
        <taxon>Cucurbitales</taxon>
        <taxon>Cucurbitaceae</taxon>
        <taxon>Benincaseae</taxon>
        <taxon>Citrullus</taxon>
    </lineage>
</organism>
<name>A0ABP0XUL1_9ROSI</name>
<dbReference type="EMBL" id="OZ021744">
    <property type="protein sequence ID" value="CAK9311851.1"/>
    <property type="molecule type" value="Genomic_DNA"/>
</dbReference>
<feature type="region of interest" description="Disordered" evidence="1">
    <location>
        <begin position="133"/>
        <end position="161"/>
    </location>
</feature>